<gene>
    <name evidence="3" type="ordered locus">Snas_4024</name>
</gene>
<dbReference type="EMBL" id="CP001778">
    <property type="protein sequence ID" value="ADD43676.1"/>
    <property type="molecule type" value="Genomic_DNA"/>
</dbReference>
<keyword evidence="4" id="KW-1185">Reference proteome</keyword>
<evidence type="ECO:0000313" key="4">
    <source>
        <dbReference type="Proteomes" id="UP000000844"/>
    </source>
</evidence>
<keyword evidence="2" id="KW-1133">Transmembrane helix</keyword>
<feature type="transmembrane region" description="Helical" evidence="2">
    <location>
        <begin position="41"/>
        <end position="60"/>
    </location>
</feature>
<accession>D3PZY9</accession>
<evidence type="ECO:0000256" key="1">
    <source>
        <dbReference type="SAM" id="MobiDB-lite"/>
    </source>
</evidence>
<dbReference type="eggNOG" id="ENOG5033CT9">
    <property type="taxonomic scope" value="Bacteria"/>
</dbReference>
<sequence>MGRFLTPAWLLRHAIGVVLTLAFLGLGWWQWNRAQEGNMLSWGYTFQWPLFAAFVVALWIREVRAELKRAAGSTSVDAPTEEPLSSPFSVPAPDKATGDDATDAYNRYLSWLAANPNRRPGEYPG</sequence>
<dbReference type="HOGENOM" id="CLU_122754_0_0_11"/>
<evidence type="ECO:0008006" key="5">
    <source>
        <dbReference type="Google" id="ProtNLM"/>
    </source>
</evidence>
<proteinExistence type="predicted"/>
<feature type="region of interest" description="Disordered" evidence="1">
    <location>
        <begin position="71"/>
        <end position="101"/>
    </location>
</feature>
<dbReference type="STRING" id="446470.Snas_4024"/>
<dbReference type="KEGG" id="sna:Snas_4024"/>
<name>D3PZY9_STANL</name>
<feature type="transmembrane region" description="Helical" evidence="2">
    <location>
        <begin position="9"/>
        <end position="29"/>
    </location>
</feature>
<reference evidence="3 4" key="1">
    <citation type="journal article" date="2009" name="Stand. Genomic Sci.">
        <title>Complete genome sequence of Stackebrandtia nassauensis type strain (LLR-40K-21).</title>
        <authorList>
            <person name="Munk C."/>
            <person name="Lapidus A."/>
            <person name="Copeland A."/>
            <person name="Jando M."/>
            <person name="Mayilraj S."/>
            <person name="Glavina Del Rio T."/>
            <person name="Nolan M."/>
            <person name="Chen F."/>
            <person name="Lucas S."/>
            <person name="Tice H."/>
            <person name="Cheng J.F."/>
            <person name="Han C."/>
            <person name="Detter J.C."/>
            <person name="Bruce D."/>
            <person name="Goodwin L."/>
            <person name="Chain P."/>
            <person name="Pitluck S."/>
            <person name="Goker M."/>
            <person name="Ovchinikova G."/>
            <person name="Pati A."/>
            <person name="Ivanova N."/>
            <person name="Mavromatis K."/>
            <person name="Chen A."/>
            <person name="Palaniappan K."/>
            <person name="Land M."/>
            <person name="Hauser L."/>
            <person name="Chang Y.J."/>
            <person name="Jeffries C.D."/>
            <person name="Bristow J."/>
            <person name="Eisen J.A."/>
            <person name="Markowitz V."/>
            <person name="Hugenholtz P."/>
            <person name="Kyrpides N.C."/>
            <person name="Klenk H.P."/>
        </authorList>
    </citation>
    <scope>NUCLEOTIDE SEQUENCE [LARGE SCALE GENOMIC DNA]</scope>
    <source>
        <strain evidence="4">DSM 44728 / CIP 108903 / NRRL B-16338 / NBRC 102104 / LLR-40K-21</strain>
    </source>
</reference>
<evidence type="ECO:0000313" key="3">
    <source>
        <dbReference type="EMBL" id="ADD43676.1"/>
    </source>
</evidence>
<protein>
    <recommendedName>
        <fullName evidence="5">DNA-binding transcriptional regulator of glucitol operon</fullName>
    </recommendedName>
</protein>
<dbReference type="Proteomes" id="UP000000844">
    <property type="component" value="Chromosome"/>
</dbReference>
<dbReference type="RefSeq" id="WP_013019247.1">
    <property type="nucleotide sequence ID" value="NC_013947.1"/>
</dbReference>
<keyword evidence="2" id="KW-0472">Membrane</keyword>
<keyword evidence="2" id="KW-0812">Transmembrane</keyword>
<evidence type="ECO:0000256" key="2">
    <source>
        <dbReference type="SAM" id="Phobius"/>
    </source>
</evidence>
<dbReference type="AlphaFoldDB" id="D3PZY9"/>
<dbReference type="OrthoDB" id="9807214at2"/>
<organism evidence="3 4">
    <name type="scientific">Stackebrandtia nassauensis (strain DSM 44728 / CIP 108903 / NRRL B-16338 / NBRC 102104 / LLR-40K-21)</name>
    <dbReference type="NCBI Taxonomy" id="446470"/>
    <lineage>
        <taxon>Bacteria</taxon>
        <taxon>Bacillati</taxon>
        <taxon>Actinomycetota</taxon>
        <taxon>Actinomycetes</taxon>
        <taxon>Glycomycetales</taxon>
        <taxon>Glycomycetaceae</taxon>
        <taxon>Stackebrandtia</taxon>
    </lineage>
</organism>